<dbReference type="AlphaFoldDB" id="A0A3N1XV28"/>
<dbReference type="EMBL" id="RJVG01000002">
    <property type="protein sequence ID" value="ROR30474.1"/>
    <property type="molecule type" value="Genomic_DNA"/>
</dbReference>
<accession>A0A3N1XV28</accession>
<sequence>MNKKNMKYLVLSASAVVMIVLVILSNINGKKDNTKESANNEEIANTAMISESENNSLLAEETEAPITEEIQFEIEKLIENYYDVSKKVDEKLIESDSTKDNSQTVKEINEKREGIESYKNIKTYVRPGLEESTYVVYTTYEMKFHSIKTLAPGMSVLYVAKDENNEYAILDRPEDNQLNEYINELTKDEEIAGLILDVNTRLNKAMEKDKTLKSFVKSLENIADKEKESK</sequence>
<keyword evidence="2" id="KW-1185">Reference proteome</keyword>
<organism evidence="1 2">
    <name type="scientific">Mobilisporobacter senegalensis</name>
    <dbReference type="NCBI Taxonomy" id="1329262"/>
    <lineage>
        <taxon>Bacteria</taxon>
        <taxon>Bacillati</taxon>
        <taxon>Bacillota</taxon>
        <taxon>Clostridia</taxon>
        <taxon>Lachnospirales</taxon>
        <taxon>Lachnospiraceae</taxon>
        <taxon>Mobilisporobacter</taxon>
    </lineage>
</organism>
<dbReference type="Proteomes" id="UP000273083">
    <property type="component" value="Unassembled WGS sequence"/>
</dbReference>
<protein>
    <submittedName>
        <fullName evidence="1">Uncharacterized protein</fullName>
    </submittedName>
</protein>
<reference evidence="1 2" key="1">
    <citation type="submission" date="2018-11" db="EMBL/GenBank/DDBJ databases">
        <title>Genomic Encyclopedia of Type Strains, Phase IV (KMG-IV): sequencing the most valuable type-strain genomes for metagenomic binning, comparative biology and taxonomic classification.</title>
        <authorList>
            <person name="Goeker M."/>
        </authorList>
    </citation>
    <scope>NUCLEOTIDE SEQUENCE [LARGE SCALE GENOMIC DNA]</scope>
    <source>
        <strain evidence="1 2">DSM 26537</strain>
    </source>
</reference>
<proteinExistence type="predicted"/>
<comment type="caution">
    <text evidence="1">The sequence shown here is derived from an EMBL/GenBank/DDBJ whole genome shotgun (WGS) entry which is preliminary data.</text>
</comment>
<evidence type="ECO:0000313" key="2">
    <source>
        <dbReference type="Proteomes" id="UP000273083"/>
    </source>
</evidence>
<dbReference type="OrthoDB" id="1690999at2"/>
<name>A0A3N1XV28_9FIRM</name>
<evidence type="ECO:0000313" key="1">
    <source>
        <dbReference type="EMBL" id="ROR30474.1"/>
    </source>
</evidence>
<gene>
    <name evidence="1" type="ORF">EDD66_102125</name>
</gene>
<dbReference type="RefSeq" id="WP_123608178.1">
    <property type="nucleotide sequence ID" value="NZ_RJVG01000002.1"/>
</dbReference>